<dbReference type="PANTHER" id="PTHR43355:SF2">
    <property type="entry name" value="FLAVIN REDUCTASE (NADPH)"/>
    <property type="match status" value="1"/>
</dbReference>
<evidence type="ECO:0000313" key="2">
    <source>
        <dbReference type="EMBL" id="SHJ80763.1"/>
    </source>
</evidence>
<dbReference type="OrthoDB" id="3191258at2"/>
<name>A0A1M6MBW6_9ACTN</name>
<dbReference type="InterPro" id="IPR036291">
    <property type="entry name" value="NAD(P)-bd_dom_sf"/>
</dbReference>
<dbReference type="EMBL" id="FQZG01000084">
    <property type="protein sequence ID" value="SHJ80763.1"/>
    <property type="molecule type" value="Genomic_DNA"/>
</dbReference>
<dbReference type="RefSeq" id="WP_073190474.1">
    <property type="nucleotide sequence ID" value="NZ_FQZG01000084.1"/>
</dbReference>
<proteinExistence type="predicted"/>
<dbReference type="InterPro" id="IPR016040">
    <property type="entry name" value="NAD(P)-bd_dom"/>
</dbReference>
<dbReference type="Proteomes" id="UP000184512">
    <property type="component" value="Unassembled WGS sequence"/>
</dbReference>
<sequence length="216" mass="23083">MRIAVIGATGMAGRAIYREALTRGEEAVAIVRDGAKARELFGADAEVLEQDAFDLSAHDLRGFDAVVNAFAIAPDEAHRHIDLARHLVAVAPSSEEGSPRLLFILGAGSLTNPATGELAVEDIRRVPGSEAWINIPTQQLKELEYLRTVEDANWVGVSPQLQFTAGDATTPQLGDEELLTATDGKSHTTAGTMAVAVLDELQHPAHHNTRFTVSDA</sequence>
<accession>A0A1M6MBW6</accession>
<evidence type="ECO:0000259" key="1">
    <source>
        <dbReference type="Pfam" id="PF13460"/>
    </source>
</evidence>
<dbReference type="STRING" id="1123357.SAMN02745244_03310"/>
<feature type="domain" description="NAD(P)-binding" evidence="1">
    <location>
        <begin position="7"/>
        <end position="179"/>
    </location>
</feature>
<dbReference type="Gene3D" id="3.40.50.720">
    <property type="entry name" value="NAD(P)-binding Rossmann-like Domain"/>
    <property type="match status" value="1"/>
</dbReference>
<dbReference type="Pfam" id="PF13460">
    <property type="entry name" value="NAD_binding_10"/>
    <property type="match status" value="1"/>
</dbReference>
<dbReference type="SUPFAM" id="SSF51735">
    <property type="entry name" value="NAD(P)-binding Rossmann-fold domains"/>
    <property type="match status" value="1"/>
</dbReference>
<organism evidence="2 3">
    <name type="scientific">Tessaracoccus bendigoensis DSM 12906</name>
    <dbReference type="NCBI Taxonomy" id="1123357"/>
    <lineage>
        <taxon>Bacteria</taxon>
        <taxon>Bacillati</taxon>
        <taxon>Actinomycetota</taxon>
        <taxon>Actinomycetes</taxon>
        <taxon>Propionibacteriales</taxon>
        <taxon>Propionibacteriaceae</taxon>
        <taxon>Tessaracoccus</taxon>
    </lineage>
</organism>
<keyword evidence="3" id="KW-1185">Reference proteome</keyword>
<evidence type="ECO:0000313" key="3">
    <source>
        <dbReference type="Proteomes" id="UP000184512"/>
    </source>
</evidence>
<dbReference type="AlphaFoldDB" id="A0A1M6MBW6"/>
<gene>
    <name evidence="2" type="ORF">SAMN02745244_03310</name>
</gene>
<protein>
    <recommendedName>
        <fullName evidence="1">NAD(P)-binding domain-containing protein</fullName>
    </recommendedName>
</protein>
<reference evidence="2 3" key="1">
    <citation type="submission" date="2016-11" db="EMBL/GenBank/DDBJ databases">
        <authorList>
            <person name="Jaros S."/>
            <person name="Januszkiewicz K."/>
            <person name="Wedrychowicz H."/>
        </authorList>
    </citation>
    <scope>NUCLEOTIDE SEQUENCE [LARGE SCALE GENOMIC DNA]</scope>
    <source>
        <strain evidence="2 3">DSM 12906</strain>
    </source>
</reference>
<dbReference type="PANTHER" id="PTHR43355">
    <property type="entry name" value="FLAVIN REDUCTASE (NADPH)"/>
    <property type="match status" value="1"/>
</dbReference>
<dbReference type="GO" id="GO:0016646">
    <property type="term" value="F:oxidoreductase activity, acting on the CH-NH group of donors, NAD or NADP as acceptor"/>
    <property type="evidence" value="ECO:0007669"/>
    <property type="project" value="TreeGrafter"/>
</dbReference>
<dbReference type="InterPro" id="IPR051606">
    <property type="entry name" value="Polyketide_Oxido-like"/>
</dbReference>